<dbReference type="SUPFAM" id="SSF53448">
    <property type="entry name" value="Nucleotide-diphospho-sugar transferases"/>
    <property type="match status" value="1"/>
</dbReference>
<keyword evidence="3" id="KW-1185">Reference proteome</keyword>
<protein>
    <recommendedName>
        <fullName evidence="1">Galactosyltransferase N-terminal domain-containing protein</fullName>
    </recommendedName>
</protein>
<comment type="caution">
    <text evidence="2">The sequence shown here is derived from an EMBL/GenBank/DDBJ whole genome shotgun (WGS) entry which is preliminary data.</text>
</comment>
<dbReference type="PANTHER" id="PTHR19300:SF47">
    <property type="entry name" value="BETA-1,4-GALACTOSYLTRANSFERASE 6"/>
    <property type="match status" value="1"/>
</dbReference>
<reference evidence="2 3" key="1">
    <citation type="journal article" date="2023" name="bioRxiv">
        <title>Conserved and derived expression patterns and positive selection on dental genes reveal complex evolutionary context of ever-growing rodent molars.</title>
        <authorList>
            <person name="Calamari Z.T."/>
            <person name="Song A."/>
            <person name="Cohen E."/>
            <person name="Akter M."/>
            <person name="Roy R.D."/>
            <person name="Hallikas O."/>
            <person name="Christensen M.M."/>
            <person name="Li P."/>
            <person name="Marangoni P."/>
            <person name="Jernvall J."/>
            <person name="Klein O.D."/>
        </authorList>
    </citation>
    <scope>NUCLEOTIDE SEQUENCE [LARGE SCALE GENOMIC DNA]</scope>
    <source>
        <strain evidence="2">V071</strain>
    </source>
</reference>
<dbReference type="GO" id="GO:0008489">
    <property type="term" value="F:UDP-galactose:glucosylceramide beta-1,4-galactosyltransferase activity"/>
    <property type="evidence" value="ECO:0007669"/>
    <property type="project" value="TreeGrafter"/>
</dbReference>
<proteinExistence type="predicted"/>
<dbReference type="PANTHER" id="PTHR19300">
    <property type="entry name" value="BETA-1,4-GALACTOSYLTRANSFERASE"/>
    <property type="match status" value="1"/>
</dbReference>
<dbReference type="InterPro" id="IPR029044">
    <property type="entry name" value="Nucleotide-diphossugar_trans"/>
</dbReference>
<dbReference type="Pfam" id="PF13733">
    <property type="entry name" value="Glyco_transf_7N"/>
    <property type="match status" value="1"/>
</dbReference>
<dbReference type="Proteomes" id="UP001488838">
    <property type="component" value="Unassembled WGS sequence"/>
</dbReference>
<feature type="domain" description="Galactosyltransferase N-terminal" evidence="1">
    <location>
        <begin position="4"/>
        <end position="89"/>
    </location>
</feature>
<organism evidence="2 3">
    <name type="scientific">Myodes glareolus</name>
    <name type="common">Bank vole</name>
    <name type="synonym">Clethrionomys glareolus</name>
    <dbReference type="NCBI Taxonomy" id="447135"/>
    <lineage>
        <taxon>Eukaryota</taxon>
        <taxon>Metazoa</taxon>
        <taxon>Chordata</taxon>
        <taxon>Craniata</taxon>
        <taxon>Vertebrata</taxon>
        <taxon>Euteleostomi</taxon>
        <taxon>Mammalia</taxon>
        <taxon>Eutheria</taxon>
        <taxon>Euarchontoglires</taxon>
        <taxon>Glires</taxon>
        <taxon>Rodentia</taxon>
        <taxon>Myomorpha</taxon>
        <taxon>Muroidea</taxon>
        <taxon>Cricetidae</taxon>
        <taxon>Arvicolinae</taxon>
        <taxon>Myodes</taxon>
    </lineage>
</organism>
<dbReference type="GO" id="GO:0005794">
    <property type="term" value="C:Golgi apparatus"/>
    <property type="evidence" value="ECO:0007669"/>
    <property type="project" value="TreeGrafter"/>
</dbReference>
<dbReference type="GO" id="GO:0016020">
    <property type="term" value="C:membrane"/>
    <property type="evidence" value="ECO:0007669"/>
    <property type="project" value="GOC"/>
</dbReference>
<sequence length="107" mass="12734">MGEKVRGSLSVNVSEISFDEVHQLFSKDVEIGPGGHWRPKDCKPRWKVAVLIPFRNRHEHLPIFFLHLIPMLQKQRLEFAFYVIEQVRTVFRMPLNILELQFVMEFD</sequence>
<accession>A0AAW0IAD4</accession>
<dbReference type="AlphaFoldDB" id="A0AAW0IAD4"/>
<dbReference type="EMBL" id="JBBHLL010000180">
    <property type="protein sequence ID" value="KAK7811165.1"/>
    <property type="molecule type" value="Genomic_DNA"/>
</dbReference>
<gene>
    <name evidence="2" type="ORF">U0070_004708</name>
</gene>
<name>A0AAW0IAD4_MYOGA</name>
<dbReference type="GO" id="GO:0005975">
    <property type="term" value="P:carbohydrate metabolic process"/>
    <property type="evidence" value="ECO:0007669"/>
    <property type="project" value="InterPro"/>
</dbReference>
<evidence type="ECO:0000259" key="1">
    <source>
        <dbReference type="Pfam" id="PF13733"/>
    </source>
</evidence>
<dbReference type="Gene3D" id="3.90.550.10">
    <property type="entry name" value="Spore Coat Polysaccharide Biosynthesis Protein SpsA, Chain A"/>
    <property type="match status" value="1"/>
</dbReference>
<dbReference type="InterPro" id="IPR003859">
    <property type="entry name" value="Galactosyl_T"/>
</dbReference>
<evidence type="ECO:0000313" key="2">
    <source>
        <dbReference type="EMBL" id="KAK7811165.1"/>
    </source>
</evidence>
<dbReference type="GO" id="GO:0006688">
    <property type="term" value="P:glycosphingolipid biosynthetic process"/>
    <property type="evidence" value="ECO:0007669"/>
    <property type="project" value="TreeGrafter"/>
</dbReference>
<dbReference type="InterPro" id="IPR027995">
    <property type="entry name" value="Galactosyl_T_N"/>
</dbReference>
<evidence type="ECO:0000313" key="3">
    <source>
        <dbReference type="Proteomes" id="UP001488838"/>
    </source>
</evidence>